<evidence type="ECO:0000313" key="2">
    <source>
        <dbReference type="EMBL" id="CAH3183818.1"/>
    </source>
</evidence>
<comment type="caution">
    <text evidence="2">The sequence shown here is derived from an EMBL/GenBank/DDBJ whole genome shotgun (WGS) entry which is preliminary data.</text>
</comment>
<dbReference type="SUPFAM" id="SSF47986">
    <property type="entry name" value="DEATH domain"/>
    <property type="match status" value="2"/>
</dbReference>
<dbReference type="InterPro" id="IPR011029">
    <property type="entry name" value="DEATH-like_dom_sf"/>
</dbReference>
<proteinExistence type="predicted"/>
<evidence type="ECO:0000313" key="3">
    <source>
        <dbReference type="Proteomes" id="UP001159427"/>
    </source>
</evidence>
<protein>
    <recommendedName>
        <fullName evidence="1">Death domain-containing protein</fullName>
    </recommendedName>
</protein>
<feature type="domain" description="Death" evidence="1">
    <location>
        <begin position="158"/>
        <end position="226"/>
    </location>
</feature>
<dbReference type="CDD" id="cd01670">
    <property type="entry name" value="Death"/>
    <property type="match status" value="1"/>
</dbReference>
<dbReference type="Gene3D" id="1.10.533.10">
    <property type="entry name" value="Death Domain, Fas"/>
    <property type="match status" value="2"/>
</dbReference>
<reference evidence="2 3" key="1">
    <citation type="submission" date="2022-05" db="EMBL/GenBank/DDBJ databases">
        <authorList>
            <consortium name="Genoscope - CEA"/>
            <person name="William W."/>
        </authorList>
    </citation>
    <scope>NUCLEOTIDE SEQUENCE [LARGE SCALE GENOMIC DNA]</scope>
</reference>
<keyword evidence="3" id="KW-1185">Reference proteome</keyword>
<dbReference type="Proteomes" id="UP001159427">
    <property type="component" value="Unassembled WGS sequence"/>
</dbReference>
<feature type="domain" description="Death" evidence="1">
    <location>
        <begin position="50"/>
        <end position="116"/>
    </location>
</feature>
<dbReference type="InterPro" id="IPR000488">
    <property type="entry name" value="Death_dom"/>
</dbReference>
<gene>
    <name evidence="2" type="ORF">PEVE_00015095</name>
</gene>
<dbReference type="Pfam" id="PF00531">
    <property type="entry name" value="Death"/>
    <property type="match status" value="1"/>
</dbReference>
<sequence length="244" mass="28079">MSSSEEEDFEDDDFSDLSIGSLLVDVLRRKQDLETELALCLDRETWVKPNWVHLSREVKVDEQVVSDLEAYTDRSPTIRLFEHLKSVNESLTIQQLKQALSNIRRDDLCTLLEKKGFLNSEVVSREITSRNIDKSSTRFGCLDQLAAELDGESLVLGNWQSLALKLGVTFTFLKLLQGKSYSNRSATRELFHYLRRRHPSMTLKTLREALAKMKRGDVLEILQSKSGKFDEPQPLGFIQRPRVF</sequence>
<accession>A0ABN8RWW9</accession>
<dbReference type="PROSITE" id="PS50017">
    <property type="entry name" value="DEATH_DOMAIN"/>
    <property type="match status" value="2"/>
</dbReference>
<evidence type="ECO:0000259" key="1">
    <source>
        <dbReference type="PROSITE" id="PS50017"/>
    </source>
</evidence>
<organism evidence="2 3">
    <name type="scientific">Porites evermanni</name>
    <dbReference type="NCBI Taxonomy" id="104178"/>
    <lineage>
        <taxon>Eukaryota</taxon>
        <taxon>Metazoa</taxon>
        <taxon>Cnidaria</taxon>
        <taxon>Anthozoa</taxon>
        <taxon>Hexacorallia</taxon>
        <taxon>Scleractinia</taxon>
        <taxon>Fungiina</taxon>
        <taxon>Poritidae</taxon>
        <taxon>Porites</taxon>
    </lineage>
</organism>
<name>A0ABN8RWW9_9CNID</name>
<dbReference type="EMBL" id="CALNXI010002153">
    <property type="protein sequence ID" value="CAH3183818.1"/>
    <property type="molecule type" value="Genomic_DNA"/>
</dbReference>